<evidence type="ECO:0000313" key="3">
    <source>
        <dbReference type="EMBL" id="MCA6077442.1"/>
    </source>
</evidence>
<dbReference type="RefSeq" id="WP_225698242.1">
    <property type="nucleotide sequence ID" value="NZ_JAIXNE010000002.1"/>
</dbReference>
<dbReference type="InterPro" id="IPR000801">
    <property type="entry name" value="Esterase-like"/>
</dbReference>
<gene>
    <name evidence="1" type="ORF">LDX50_09660</name>
    <name evidence="2" type="ORF">LDX50_15630</name>
    <name evidence="3" type="ORF">LDX50_21350</name>
</gene>
<name>A0A9X1HV95_9BACT</name>
<accession>A0A9X1HV95</accession>
<dbReference type="Proteomes" id="UP001139409">
    <property type="component" value="Unassembled WGS sequence"/>
</dbReference>
<keyword evidence="4" id="KW-1185">Reference proteome</keyword>
<reference evidence="3" key="1">
    <citation type="submission" date="2021-09" db="EMBL/GenBank/DDBJ databases">
        <title>Fulvivirga sp. isolated from coastal sediment.</title>
        <authorList>
            <person name="Yu H."/>
        </authorList>
    </citation>
    <scope>NUCLEOTIDE SEQUENCE</scope>
    <source>
        <strain evidence="3">1062</strain>
    </source>
</reference>
<dbReference type="AlphaFoldDB" id="A0A9X1HV95"/>
<dbReference type="Pfam" id="PF00756">
    <property type="entry name" value="Esterase"/>
    <property type="match status" value="1"/>
</dbReference>
<evidence type="ECO:0000313" key="1">
    <source>
        <dbReference type="EMBL" id="MCA6075137.1"/>
    </source>
</evidence>
<organism evidence="3 4">
    <name type="scientific">Fulvivirga sedimenti</name>
    <dbReference type="NCBI Taxonomy" id="2879465"/>
    <lineage>
        <taxon>Bacteria</taxon>
        <taxon>Pseudomonadati</taxon>
        <taxon>Bacteroidota</taxon>
        <taxon>Cytophagia</taxon>
        <taxon>Cytophagales</taxon>
        <taxon>Fulvivirgaceae</taxon>
        <taxon>Fulvivirga</taxon>
    </lineage>
</organism>
<dbReference type="InterPro" id="IPR029058">
    <property type="entry name" value="AB_hydrolase_fold"/>
</dbReference>
<protein>
    <submittedName>
        <fullName evidence="3">Esterase family protein</fullName>
    </submittedName>
</protein>
<evidence type="ECO:0000313" key="2">
    <source>
        <dbReference type="EMBL" id="MCA6076314.1"/>
    </source>
</evidence>
<proteinExistence type="predicted"/>
<comment type="caution">
    <text evidence="3">The sequence shown here is derived from an EMBL/GenBank/DDBJ whole genome shotgun (WGS) entry which is preliminary data.</text>
</comment>
<dbReference type="EMBL" id="JAIXNE010000004">
    <property type="protein sequence ID" value="MCA6077442.1"/>
    <property type="molecule type" value="Genomic_DNA"/>
</dbReference>
<dbReference type="Gene3D" id="3.40.50.1820">
    <property type="entry name" value="alpha/beta hydrolase"/>
    <property type="match status" value="1"/>
</dbReference>
<dbReference type="EMBL" id="JAIXNE010000003">
    <property type="protein sequence ID" value="MCA6076314.1"/>
    <property type="molecule type" value="Genomic_DNA"/>
</dbReference>
<dbReference type="InterPro" id="IPR050583">
    <property type="entry name" value="Mycobacterial_A85_antigen"/>
</dbReference>
<evidence type="ECO:0000313" key="4">
    <source>
        <dbReference type="Proteomes" id="UP001139409"/>
    </source>
</evidence>
<dbReference type="EMBL" id="JAIXNE010000002">
    <property type="protein sequence ID" value="MCA6075137.1"/>
    <property type="molecule type" value="Genomic_DNA"/>
</dbReference>
<dbReference type="PANTHER" id="PTHR48098">
    <property type="entry name" value="ENTEROCHELIN ESTERASE-RELATED"/>
    <property type="match status" value="1"/>
</dbReference>
<sequence>MSDHKEKRVQKTIIRHRSEEHVNSFLMHCHLGMHSRFLKRNVNVDIFYPAANGHKNQKETPTLFLNDGQDARQLRLQKTLTSRYRNKDKADIAVIGIHAGDRINEYGTSGTPDYMGRGWKAGQYTSFVLEELMPFIRKEYGFAMDCSKTAIAGFSLGGLSAMDIAWHHPEYFTRVGVFSGSFWWRKKGLEDHYKDSDRIMHARIDSGSHKPELEFWFQAGTNDEKSDRNNNGIIDSIDDTLDIMKSLKNAGYTDASMTYVEVEGGEHNFHTWSEVFPEFLKWAFDR</sequence>
<dbReference type="PANTHER" id="PTHR48098:SF6">
    <property type="entry name" value="FERRI-BACILLIBACTIN ESTERASE BESA"/>
    <property type="match status" value="1"/>
</dbReference>
<dbReference type="SUPFAM" id="SSF53474">
    <property type="entry name" value="alpha/beta-Hydrolases"/>
    <property type="match status" value="1"/>
</dbReference>